<dbReference type="PANTHER" id="PTHR21363">
    <property type="entry name" value="PREPHENATE DEHYDROGENASE"/>
    <property type="match status" value="1"/>
</dbReference>
<dbReference type="PANTHER" id="PTHR21363:SF0">
    <property type="entry name" value="PREPHENATE DEHYDROGENASE [NADP(+)]"/>
    <property type="match status" value="1"/>
</dbReference>
<accession>A0ABT1SLS9</accession>
<keyword evidence="6" id="KW-1185">Reference proteome</keyword>
<name>A0ABT1SLS9_9FIRM</name>
<organism evidence="5 6">
    <name type="scientific">Massilicoli timonensis</name>
    <dbReference type="NCBI Taxonomy" id="2015901"/>
    <lineage>
        <taxon>Bacteria</taxon>
        <taxon>Bacillati</taxon>
        <taxon>Bacillota</taxon>
        <taxon>Erysipelotrichia</taxon>
        <taxon>Erysipelotrichales</taxon>
        <taxon>Erysipelotrichaceae</taxon>
        <taxon>Massilicoli</taxon>
    </lineage>
</organism>
<dbReference type="Gene3D" id="1.10.3660.10">
    <property type="entry name" value="6-phosphogluconate dehydrogenase C-terminal like domain"/>
    <property type="match status" value="1"/>
</dbReference>
<evidence type="ECO:0000313" key="6">
    <source>
        <dbReference type="Proteomes" id="UP001524435"/>
    </source>
</evidence>
<dbReference type="Proteomes" id="UP001524435">
    <property type="component" value="Unassembled WGS sequence"/>
</dbReference>
<dbReference type="InterPro" id="IPR046826">
    <property type="entry name" value="PDH_N"/>
</dbReference>
<sequence>MKIKQDTRFLIIGLGLIGGSYAMGLSKAGYSVFAIDQEQEAIDYALEKQMIVKGACTDDEGTVIALIKQADCILFGLYPSAILPWISRYQQYIKSGALLSDVSGVKAAIVPSIQAALRNDLEFIGAHPMAGKEVSSNRFSDPSIFKIANFIITPTEKNSSAAIAFMKEFAHLLGFHHTAILSLQEHDRMIGFLSQLTHIIAVALMNTSDNTHLAEYTGDSFRDLTRIAKINEQLWSELFFLNKPVLLAEIDAFSKALASLRKALAEDDEEKLKELMRLSTKRRKVFDQKQEEHN</sequence>
<dbReference type="EMBL" id="JANGCH010000010">
    <property type="protein sequence ID" value="MCQ5122180.1"/>
    <property type="molecule type" value="Genomic_DNA"/>
</dbReference>
<proteinExistence type="inferred from homology"/>
<evidence type="ECO:0000256" key="1">
    <source>
        <dbReference type="ARBA" id="ARBA00007964"/>
    </source>
</evidence>
<dbReference type="Gene3D" id="3.40.50.720">
    <property type="entry name" value="NAD(P)-binding Rossmann-like Domain"/>
    <property type="match status" value="1"/>
</dbReference>
<dbReference type="Pfam" id="PF02153">
    <property type="entry name" value="PDH_N"/>
    <property type="match status" value="1"/>
</dbReference>
<evidence type="ECO:0000259" key="4">
    <source>
        <dbReference type="PROSITE" id="PS51176"/>
    </source>
</evidence>
<dbReference type="PROSITE" id="PS51176">
    <property type="entry name" value="PDH_ADH"/>
    <property type="match status" value="1"/>
</dbReference>
<protein>
    <submittedName>
        <fullName evidence="5">Prephenate dehydrogenase</fullName>
    </submittedName>
</protein>
<gene>
    <name evidence="5" type="ORF">NE663_07905</name>
</gene>
<comment type="caution">
    <text evidence="5">The sequence shown here is derived from an EMBL/GenBank/DDBJ whole genome shotgun (WGS) entry which is preliminary data.</text>
</comment>
<evidence type="ECO:0000256" key="2">
    <source>
        <dbReference type="ARBA" id="ARBA00023002"/>
    </source>
</evidence>
<dbReference type="InterPro" id="IPR036291">
    <property type="entry name" value="NAD(P)-bd_dom_sf"/>
</dbReference>
<dbReference type="InterPro" id="IPR008927">
    <property type="entry name" value="6-PGluconate_DH-like_C_sf"/>
</dbReference>
<dbReference type="SUPFAM" id="SSF48179">
    <property type="entry name" value="6-phosphogluconate dehydrogenase C-terminal domain-like"/>
    <property type="match status" value="1"/>
</dbReference>
<dbReference type="InterPro" id="IPR050812">
    <property type="entry name" value="Preph/Arog_dehydrog"/>
</dbReference>
<comment type="pathway">
    <text evidence="3">Amino-acid biosynthesis.</text>
</comment>
<evidence type="ECO:0000313" key="5">
    <source>
        <dbReference type="EMBL" id="MCQ5122180.1"/>
    </source>
</evidence>
<reference evidence="5 6" key="1">
    <citation type="submission" date="2022-06" db="EMBL/GenBank/DDBJ databases">
        <title>Isolation of gut microbiota from human fecal samples.</title>
        <authorList>
            <person name="Pamer E.G."/>
            <person name="Barat B."/>
            <person name="Waligurski E."/>
            <person name="Medina S."/>
            <person name="Paddock L."/>
            <person name="Mostad J."/>
        </authorList>
    </citation>
    <scope>NUCLEOTIDE SEQUENCE [LARGE SCALE GENOMIC DNA]</scope>
    <source>
        <strain evidence="5 6">DFI.6.1</strain>
    </source>
</reference>
<evidence type="ECO:0000256" key="3">
    <source>
        <dbReference type="ARBA" id="ARBA00029440"/>
    </source>
</evidence>
<feature type="domain" description="Prephenate/arogenate dehydrogenase" evidence="4">
    <location>
        <begin position="7"/>
        <end position="294"/>
    </location>
</feature>
<dbReference type="Pfam" id="PF20463">
    <property type="entry name" value="PDH_C"/>
    <property type="match status" value="1"/>
</dbReference>
<dbReference type="SUPFAM" id="SSF51735">
    <property type="entry name" value="NAD(P)-binding Rossmann-fold domains"/>
    <property type="match status" value="1"/>
</dbReference>
<keyword evidence="2" id="KW-0560">Oxidoreductase</keyword>
<comment type="similarity">
    <text evidence="1">Belongs to the prephenate/arogenate dehydrogenase family.</text>
</comment>
<dbReference type="InterPro" id="IPR003099">
    <property type="entry name" value="Prephen_DH"/>
</dbReference>
<dbReference type="RefSeq" id="WP_102268588.1">
    <property type="nucleotide sequence ID" value="NZ_CALVCM010000015.1"/>
</dbReference>
<dbReference type="InterPro" id="IPR046825">
    <property type="entry name" value="PDH_C"/>
</dbReference>